<comment type="caution">
    <text evidence="12">The sequence shown here is derived from an EMBL/GenBank/DDBJ whole genome shotgun (WGS) entry which is preliminary data.</text>
</comment>
<reference evidence="12 13" key="1">
    <citation type="journal article" date="2017" name="Environ. Microbiol.">
        <title>Decay of the glycolytic pathway and adaptation to intranuclear parasitism within Enterocytozoonidae microsporidia.</title>
        <authorList>
            <person name="Wiredu Boakye D."/>
            <person name="Jaroenlak P."/>
            <person name="Prachumwat A."/>
            <person name="Williams T.A."/>
            <person name="Bateman K.S."/>
            <person name="Itsathitphaisarn O."/>
            <person name="Sritunyalucksana K."/>
            <person name="Paszkiewicz K.H."/>
            <person name="Moore K.A."/>
            <person name="Stentiford G.D."/>
            <person name="Williams B.A."/>
        </authorList>
    </citation>
    <scope>NUCLEOTIDE SEQUENCE [LARGE SCALE GENOMIC DNA]</scope>
    <source>
        <strain evidence="12 13">GB1</strain>
    </source>
</reference>
<gene>
    <name evidence="12" type="primary">ERD23</name>
    <name evidence="12" type="ORF">ECANGB1_1583</name>
</gene>
<dbReference type="Pfam" id="PF00810">
    <property type="entry name" value="ER_lumen_recept"/>
    <property type="match status" value="1"/>
</dbReference>
<dbReference type="PROSITE" id="PS00952">
    <property type="entry name" value="ER_LUMEN_RECEPTOR_2"/>
    <property type="match status" value="1"/>
</dbReference>
<keyword evidence="5 11" id="KW-0256">Endoplasmic reticulum</keyword>
<dbReference type="EMBL" id="LWDP01000050">
    <property type="protein sequence ID" value="ORD93762.1"/>
    <property type="molecule type" value="Genomic_DNA"/>
</dbReference>
<feature type="transmembrane region" description="Helical" evidence="11">
    <location>
        <begin position="103"/>
        <end position="121"/>
    </location>
</feature>
<dbReference type="InterPro" id="IPR000133">
    <property type="entry name" value="ER_ret_rcpt"/>
</dbReference>
<proteinExistence type="inferred from homology"/>
<keyword evidence="4 11" id="KW-0812">Transmembrane</keyword>
<feature type="transmembrane region" description="Helical" evidence="11">
    <location>
        <begin position="6"/>
        <end position="27"/>
    </location>
</feature>
<evidence type="ECO:0000313" key="12">
    <source>
        <dbReference type="EMBL" id="ORD93762.1"/>
    </source>
</evidence>
<evidence type="ECO:0000256" key="4">
    <source>
        <dbReference type="ARBA" id="ARBA00022692"/>
    </source>
</evidence>
<feature type="transmembrane region" description="Helical" evidence="11">
    <location>
        <begin position="192"/>
        <end position="215"/>
    </location>
</feature>
<comment type="similarity">
    <text evidence="2 11">Belongs to the ERD2 family.</text>
</comment>
<evidence type="ECO:0000256" key="3">
    <source>
        <dbReference type="ARBA" id="ARBA00022448"/>
    </source>
</evidence>
<evidence type="ECO:0000256" key="8">
    <source>
        <dbReference type="ARBA" id="ARBA00022989"/>
    </source>
</evidence>
<keyword evidence="13" id="KW-1185">Reference proteome</keyword>
<evidence type="ECO:0000256" key="5">
    <source>
        <dbReference type="ARBA" id="ARBA00022824"/>
    </source>
</evidence>
<feature type="transmembrane region" description="Helical" evidence="11">
    <location>
        <begin position="165"/>
        <end position="185"/>
    </location>
</feature>
<comment type="subcellular location">
    <subcellularLocation>
        <location evidence="1 11">Endoplasmic reticulum membrane</location>
        <topology evidence="1 11">Multi-pass membrane protein</topology>
    </subcellularLocation>
</comment>
<evidence type="ECO:0000256" key="2">
    <source>
        <dbReference type="ARBA" id="ARBA00010120"/>
    </source>
</evidence>
<keyword evidence="10 11" id="KW-0675">Receptor</keyword>
<accession>A0A1Y1S6W9</accession>
<sequence length="249" mass="29507">MDKLTVVSELFCNAAEWLLIASRIIIIRKVLKTKSVSGLSLKTNVLYLITYCLRYLHLRHWFKYSWKIVYSNVIKTAFLFYQFAMVFLIFFRFRKSYYRRHDSFPITVILVVAALAGFLATRNTYWNYYEDLCYNISLALEAVAILPQLVMTQESEDCESMTSKYILTLGLYRFCYFVHFVILRWQKRYIEMFMIVTALVQTGLYLDFFYVYYAYVFNNKEAGLNLEKAGAKDTVSERPKNAFDFTKAI</sequence>
<dbReference type="GO" id="GO:0046923">
    <property type="term" value="F:ER retention sequence binding"/>
    <property type="evidence" value="ECO:0007669"/>
    <property type="project" value="InterPro"/>
</dbReference>
<keyword evidence="6" id="KW-0931">ER-Golgi transport</keyword>
<dbReference type="PRINTS" id="PR00660">
    <property type="entry name" value="ERLUMENR"/>
</dbReference>
<keyword evidence="9 11" id="KW-0472">Membrane</keyword>
<dbReference type="VEuPathDB" id="MicrosporidiaDB:ECANGB1_1583"/>
<dbReference type="AlphaFoldDB" id="A0A1Y1S6W9"/>
<keyword evidence="7 11" id="KW-0653">Protein transport</keyword>
<evidence type="ECO:0000256" key="1">
    <source>
        <dbReference type="ARBA" id="ARBA00004477"/>
    </source>
</evidence>
<evidence type="ECO:0000313" key="13">
    <source>
        <dbReference type="Proteomes" id="UP000192639"/>
    </source>
</evidence>
<evidence type="ECO:0000256" key="10">
    <source>
        <dbReference type="ARBA" id="ARBA00023170"/>
    </source>
</evidence>
<dbReference type="PANTHER" id="PTHR10585">
    <property type="entry name" value="ER LUMEN PROTEIN RETAINING RECEPTOR"/>
    <property type="match status" value="1"/>
</dbReference>
<name>A0A1Y1S6W9_9MICR</name>
<dbReference type="Proteomes" id="UP000192639">
    <property type="component" value="Unassembled WGS sequence"/>
</dbReference>
<dbReference type="GO" id="GO:0015031">
    <property type="term" value="P:protein transport"/>
    <property type="evidence" value="ECO:0007669"/>
    <property type="project" value="UniProtKB-KW"/>
</dbReference>
<organism evidence="12 13">
    <name type="scientific">Enterospora canceri</name>
    <dbReference type="NCBI Taxonomy" id="1081671"/>
    <lineage>
        <taxon>Eukaryota</taxon>
        <taxon>Fungi</taxon>
        <taxon>Fungi incertae sedis</taxon>
        <taxon>Microsporidia</taxon>
        <taxon>Enterocytozoonidae</taxon>
        <taxon>Enterospora</taxon>
    </lineage>
</organism>
<evidence type="ECO:0000256" key="11">
    <source>
        <dbReference type="RuleBase" id="RU000634"/>
    </source>
</evidence>
<feature type="transmembrane region" description="Helical" evidence="11">
    <location>
        <begin position="39"/>
        <end position="56"/>
    </location>
</feature>
<evidence type="ECO:0000256" key="6">
    <source>
        <dbReference type="ARBA" id="ARBA00022892"/>
    </source>
</evidence>
<evidence type="ECO:0000256" key="9">
    <source>
        <dbReference type="ARBA" id="ARBA00023136"/>
    </source>
</evidence>
<feature type="transmembrane region" description="Helical" evidence="11">
    <location>
        <begin position="68"/>
        <end position="91"/>
    </location>
</feature>
<keyword evidence="3 11" id="KW-0813">Transport</keyword>
<dbReference type="GO" id="GO:0006621">
    <property type="term" value="P:protein retention in ER lumen"/>
    <property type="evidence" value="ECO:0007669"/>
    <property type="project" value="InterPro"/>
</dbReference>
<protein>
    <recommendedName>
        <fullName evidence="11">ER lumen protein-retaining receptor</fullName>
    </recommendedName>
</protein>
<evidence type="ECO:0000256" key="7">
    <source>
        <dbReference type="ARBA" id="ARBA00022927"/>
    </source>
</evidence>
<dbReference type="GO" id="GO:0016192">
    <property type="term" value="P:vesicle-mediated transport"/>
    <property type="evidence" value="ECO:0007669"/>
    <property type="project" value="UniProtKB-KW"/>
</dbReference>
<dbReference type="GO" id="GO:0005789">
    <property type="term" value="C:endoplasmic reticulum membrane"/>
    <property type="evidence" value="ECO:0007669"/>
    <property type="project" value="UniProtKB-SubCell"/>
</dbReference>
<keyword evidence="8 11" id="KW-1133">Transmembrane helix</keyword>
<dbReference type="OrthoDB" id="7694678at2759"/>